<evidence type="ECO:0000256" key="5">
    <source>
        <dbReference type="ARBA" id="ARBA00023204"/>
    </source>
</evidence>
<evidence type="ECO:0000313" key="10">
    <source>
        <dbReference type="Proteomes" id="UP000305067"/>
    </source>
</evidence>
<evidence type="ECO:0000256" key="3">
    <source>
        <dbReference type="ARBA" id="ARBA00022763"/>
    </source>
</evidence>
<proteinExistence type="inferred from homology"/>
<dbReference type="GO" id="GO:0006260">
    <property type="term" value="P:DNA replication"/>
    <property type="evidence" value="ECO:0007669"/>
    <property type="project" value="InterPro"/>
</dbReference>
<evidence type="ECO:0000256" key="2">
    <source>
        <dbReference type="ARBA" id="ARBA00006661"/>
    </source>
</evidence>
<organism evidence="9 10">
    <name type="scientific">Pterulicium gracile</name>
    <dbReference type="NCBI Taxonomy" id="1884261"/>
    <lineage>
        <taxon>Eukaryota</taxon>
        <taxon>Fungi</taxon>
        <taxon>Dikarya</taxon>
        <taxon>Basidiomycota</taxon>
        <taxon>Agaricomycotina</taxon>
        <taxon>Agaricomycetes</taxon>
        <taxon>Agaricomycetidae</taxon>
        <taxon>Agaricales</taxon>
        <taxon>Pleurotineae</taxon>
        <taxon>Pterulaceae</taxon>
        <taxon>Pterulicium</taxon>
    </lineage>
</organism>
<evidence type="ECO:0000256" key="4">
    <source>
        <dbReference type="ARBA" id="ARBA00023172"/>
    </source>
</evidence>
<reference evidence="9 10" key="1">
    <citation type="journal article" date="2019" name="Nat. Ecol. Evol.">
        <title>Megaphylogeny resolves global patterns of mushroom evolution.</title>
        <authorList>
            <person name="Varga T."/>
            <person name="Krizsan K."/>
            <person name="Foldi C."/>
            <person name="Dima B."/>
            <person name="Sanchez-Garcia M."/>
            <person name="Sanchez-Ramirez S."/>
            <person name="Szollosi G.J."/>
            <person name="Szarkandi J.G."/>
            <person name="Papp V."/>
            <person name="Albert L."/>
            <person name="Andreopoulos W."/>
            <person name="Angelini C."/>
            <person name="Antonin V."/>
            <person name="Barry K.W."/>
            <person name="Bougher N.L."/>
            <person name="Buchanan P."/>
            <person name="Buyck B."/>
            <person name="Bense V."/>
            <person name="Catcheside P."/>
            <person name="Chovatia M."/>
            <person name="Cooper J."/>
            <person name="Damon W."/>
            <person name="Desjardin D."/>
            <person name="Finy P."/>
            <person name="Geml J."/>
            <person name="Haridas S."/>
            <person name="Hughes K."/>
            <person name="Justo A."/>
            <person name="Karasinski D."/>
            <person name="Kautmanova I."/>
            <person name="Kiss B."/>
            <person name="Kocsube S."/>
            <person name="Kotiranta H."/>
            <person name="LaButti K.M."/>
            <person name="Lechner B.E."/>
            <person name="Liimatainen K."/>
            <person name="Lipzen A."/>
            <person name="Lukacs Z."/>
            <person name="Mihaltcheva S."/>
            <person name="Morgado L.N."/>
            <person name="Niskanen T."/>
            <person name="Noordeloos M.E."/>
            <person name="Ohm R.A."/>
            <person name="Ortiz-Santana B."/>
            <person name="Ovrebo C."/>
            <person name="Racz N."/>
            <person name="Riley R."/>
            <person name="Savchenko A."/>
            <person name="Shiryaev A."/>
            <person name="Soop K."/>
            <person name="Spirin V."/>
            <person name="Szebenyi C."/>
            <person name="Tomsovsky M."/>
            <person name="Tulloss R.E."/>
            <person name="Uehling J."/>
            <person name="Grigoriev I.V."/>
            <person name="Vagvolgyi C."/>
            <person name="Papp T."/>
            <person name="Martin F.M."/>
            <person name="Miettinen O."/>
            <person name="Hibbett D.S."/>
            <person name="Nagy L.G."/>
        </authorList>
    </citation>
    <scope>NUCLEOTIDE SEQUENCE [LARGE SCALE GENOMIC DNA]</scope>
    <source>
        <strain evidence="9 10">CBS 309.79</strain>
    </source>
</reference>
<dbReference type="InterPro" id="IPR018574">
    <property type="entry name" value="Structure-sp_endonuc_su_Slx4"/>
</dbReference>
<dbReference type="GO" id="GO:0033557">
    <property type="term" value="C:Slx1-Slx4 complex"/>
    <property type="evidence" value="ECO:0007669"/>
    <property type="project" value="InterPro"/>
</dbReference>
<dbReference type="STRING" id="1884261.A0A5C3R074"/>
<dbReference type="GO" id="GO:0006281">
    <property type="term" value="P:DNA repair"/>
    <property type="evidence" value="ECO:0007669"/>
    <property type="project" value="UniProtKB-KW"/>
</dbReference>
<comment type="similarity">
    <text evidence="2">Belongs to the SLX4 family.</text>
</comment>
<dbReference type="EMBL" id="ML178816">
    <property type="protein sequence ID" value="TFL05959.1"/>
    <property type="molecule type" value="Genomic_DNA"/>
</dbReference>
<keyword evidence="3" id="KW-0227">DNA damage</keyword>
<dbReference type="OrthoDB" id="5576441at2759"/>
<feature type="region of interest" description="Disordered" evidence="8">
    <location>
        <begin position="255"/>
        <end position="277"/>
    </location>
</feature>
<accession>A0A5C3R074</accession>
<gene>
    <name evidence="9" type="ORF">BDV98DRAFT_560925</name>
</gene>
<dbReference type="Pfam" id="PF09494">
    <property type="entry name" value="Slx4"/>
    <property type="match status" value="1"/>
</dbReference>
<evidence type="ECO:0000256" key="1">
    <source>
        <dbReference type="ARBA" id="ARBA00004123"/>
    </source>
</evidence>
<evidence type="ECO:0000313" key="9">
    <source>
        <dbReference type="EMBL" id="TFL05959.1"/>
    </source>
</evidence>
<feature type="region of interest" description="Disordered" evidence="8">
    <location>
        <begin position="166"/>
        <end position="206"/>
    </location>
</feature>
<evidence type="ECO:0000256" key="7">
    <source>
        <dbReference type="ARBA" id="ARBA00029496"/>
    </source>
</evidence>
<keyword evidence="10" id="KW-1185">Reference proteome</keyword>
<feature type="region of interest" description="Disordered" evidence="8">
    <location>
        <begin position="128"/>
        <end position="147"/>
    </location>
</feature>
<keyword evidence="6" id="KW-0539">Nucleus</keyword>
<sequence>MISCGKKNGITVATLTVMIAREIGVAAKVPVPETKTSTLYGSMVGADEPKKAGKRAVKAPVTLSNVPLAQQGIMNRAMELIGTSSTASADCSVRSQAIQGSSSRRTSDALNNTHIFGESALAGLYGSSSRMTGAEDPSDPFPLTQGFAPSALGSMHAATTSAYREQLGANSPPRGDYTAPSPTHQRKSRSRSHSVQSDEGRWPDAGEAGGVYFSWDDEGVLAHDQNDDAFLHFSPERRAAQINPIQDIPTLQDEPRLFAPKPTSKKDPKGKKKAAMASTVDDWESRLKDLIVADKELHLRILRYEPIPFSTFMEKVGMNLSAQTQKQKLRGVLDELGVNTYAVSGMIGRKRTKK</sequence>
<dbReference type="Proteomes" id="UP000305067">
    <property type="component" value="Unassembled WGS sequence"/>
</dbReference>
<dbReference type="GO" id="GO:0006310">
    <property type="term" value="P:DNA recombination"/>
    <property type="evidence" value="ECO:0007669"/>
    <property type="project" value="UniProtKB-KW"/>
</dbReference>
<keyword evidence="5" id="KW-0234">DNA repair</keyword>
<protein>
    <recommendedName>
        <fullName evidence="7">Structure-specific endonuclease subunit SLX4</fullName>
    </recommendedName>
</protein>
<dbReference type="AlphaFoldDB" id="A0A5C3R074"/>
<evidence type="ECO:0000256" key="8">
    <source>
        <dbReference type="SAM" id="MobiDB-lite"/>
    </source>
</evidence>
<comment type="subcellular location">
    <subcellularLocation>
        <location evidence="1">Nucleus</location>
    </subcellularLocation>
</comment>
<name>A0A5C3R074_9AGAR</name>
<evidence type="ECO:0000256" key="6">
    <source>
        <dbReference type="ARBA" id="ARBA00023242"/>
    </source>
</evidence>
<keyword evidence="4" id="KW-0233">DNA recombination</keyword>